<dbReference type="EMBL" id="WNUR01000075">
    <property type="protein sequence ID" value="MDZ7542333.1"/>
    <property type="molecule type" value="Genomic_DNA"/>
</dbReference>
<keyword evidence="7" id="KW-0274">FAD</keyword>
<keyword evidence="6" id="KW-0285">Flavoprotein</keyword>
<dbReference type="PANTHER" id="PTHR43400">
    <property type="entry name" value="FUMARATE REDUCTASE"/>
    <property type="match status" value="1"/>
</dbReference>
<comment type="similarity">
    <text evidence="3">Belongs to the FAD-dependent oxidoreductase 2 family. FRD/SDH subfamily.</text>
</comment>
<feature type="signal peptide" evidence="10">
    <location>
        <begin position="1"/>
        <end position="20"/>
    </location>
</feature>
<dbReference type="Gene3D" id="3.50.50.60">
    <property type="entry name" value="FAD/NAD(P)-binding domain"/>
    <property type="match status" value="1"/>
</dbReference>
<evidence type="ECO:0000313" key="12">
    <source>
        <dbReference type="EMBL" id="MDZ7542333.1"/>
    </source>
</evidence>
<evidence type="ECO:0000259" key="11">
    <source>
        <dbReference type="SMART" id="SM00900"/>
    </source>
</evidence>
<proteinExistence type="inferred from homology"/>
<feature type="non-terminal residue" evidence="12">
    <location>
        <position position="513"/>
    </location>
</feature>
<evidence type="ECO:0000256" key="8">
    <source>
        <dbReference type="ARBA" id="ARBA00023002"/>
    </source>
</evidence>
<reference evidence="12" key="1">
    <citation type="submission" date="2019-11" db="EMBL/GenBank/DDBJ databases">
        <title>Characterization of Clostridium perfringens isolates from swine manure treated agricultural soils.</title>
        <authorList>
            <person name="Wushke S.T."/>
        </authorList>
    </citation>
    <scope>NUCLEOTIDE SEQUENCE</scope>
    <source>
        <strain evidence="12">X62</strain>
    </source>
</reference>
<dbReference type="InterPro" id="IPR027477">
    <property type="entry name" value="Succ_DH/fumarate_Rdtase_cat_sf"/>
</dbReference>
<dbReference type="EC" id="1.3.99.33" evidence="4"/>
<protein>
    <recommendedName>
        <fullName evidence="5">Urocanate reductase</fullName>
        <ecNumber evidence="4">1.3.99.33</ecNumber>
    </recommendedName>
</protein>
<dbReference type="InterPro" id="IPR050315">
    <property type="entry name" value="FAD-oxidoreductase_2"/>
</dbReference>
<dbReference type="Gene3D" id="3.90.700.10">
    <property type="entry name" value="Succinate dehydrogenase/fumarate reductase flavoprotein, catalytic domain"/>
    <property type="match status" value="1"/>
</dbReference>
<accession>A0AAW9KGC0</accession>
<comment type="cofactor">
    <cofactor evidence="2">
        <name>FAD</name>
        <dbReference type="ChEBI" id="CHEBI:57692"/>
    </cofactor>
</comment>
<dbReference type="PROSITE" id="PS51257">
    <property type="entry name" value="PROKAR_LIPOPROTEIN"/>
    <property type="match status" value="1"/>
</dbReference>
<keyword evidence="10" id="KW-0732">Signal</keyword>
<sequence length="513" mass="54569">MKKCLMKFLSLFAVMTLLFASVGCSGKSGVKFTPGVYTGTADGKNGPVTVEVEFTNTEIKSVKVVSHSETETIAEAAINQLPEKIVSNQSIGVDAISGATLMSEAILKAVEDCTVQANGDVEKLKQVKDTASKKENEEVSTDVVVIGAGAAGTAAALSAVDNGAKVTLLEKTATPMGAGTLAGGMFAADSKEQKEKNATVSKEWLYNEYLKASDGFMNSLLVRKIIDESGPTVDWLQENGCELNLVDAGTGGGYEHIGKPATLHGYKEGGTVAINKLIESFKSKGGDVRFGTPANELIKDSDGKVTGVKATKPDGSTLNVNAKAVIIATGGFGGNDEMLKEYIGDSYTKGEIAQNTGDGIKMAWDAGADKYGTDVAQYFWEKFTDEENAKLAEAIGDASYILPNLSKFPNLRVNKLGQRFSDETKATLYSIHGAEISAQPEQTEYVIIDSNMLDKVKVSGTAAIEEQFGKWKDNPQSFMEFNEPNDTAMFLEEEHTPVDYAALLDKALGTGAV</sequence>
<evidence type="ECO:0000313" key="13">
    <source>
        <dbReference type="Proteomes" id="UP001288944"/>
    </source>
</evidence>
<dbReference type="AlphaFoldDB" id="A0AAW9KGC0"/>
<comment type="caution">
    <text evidence="12">The sequence shown here is derived from an EMBL/GenBank/DDBJ whole genome shotgun (WGS) entry which is preliminary data.</text>
</comment>
<evidence type="ECO:0000256" key="4">
    <source>
        <dbReference type="ARBA" id="ARBA00013137"/>
    </source>
</evidence>
<dbReference type="InterPro" id="IPR036188">
    <property type="entry name" value="FAD/NAD-bd_sf"/>
</dbReference>
<dbReference type="GO" id="GO:0016020">
    <property type="term" value="C:membrane"/>
    <property type="evidence" value="ECO:0007669"/>
    <property type="project" value="InterPro"/>
</dbReference>
<comment type="cofactor">
    <cofactor evidence="1">
        <name>FMN</name>
        <dbReference type="ChEBI" id="CHEBI:58210"/>
    </cofactor>
</comment>
<organism evidence="12 13">
    <name type="scientific">Clostridium perfringens</name>
    <dbReference type="NCBI Taxonomy" id="1502"/>
    <lineage>
        <taxon>Bacteria</taxon>
        <taxon>Bacillati</taxon>
        <taxon>Bacillota</taxon>
        <taxon>Clostridia</taxon>
        <taxon>Eubacteriales</taxon>
        <taxon>Clostridiaceae</taxon>
        <taxon>Clostridium</taxon>
    </lineage>
</organism>
<dbReference type="SMART" id="SM00900">
    <property type="entry name" value="FMN_bind"/>
    <property type="match status" value="1"/>
</dbReference>
<dbReference type="InterPro" id="IPR007329">
    <property type="entry name" value="FMN-bd"/>
</dbReference>
<dbReference type="InterPro" id="IPR003953">
    <property type="entry name" value="FAD-dep_OxRdtase_2_FAD-bd"/>
</dbReference>
<evidence type="ECO:0000256" key="5">
    <source>
        <dbReference type="ARBA" id="ARBA00015872"/>
    </source>
</evidence>
<evidence type="ECO:0000256" key="2">
    <source>
        <dbReference type="ARBA" id="ARBA00001974"/>
    </source>
</evidence>
<evidence type="ECO:0000256" key="9">
    <source>
        <dbReference type="ARBA" id="ARBA00049922"/>
    </source>
</evidence>
<evidence type="ECO:0000256" key="3">
    <source>
        <dbReference type="ARBA" id="ARBA00008040"/>
    </source>
</evidence>
<evidence type="ECO:0000256" key="1">
    <source>
        <dbReference type="ARBA" id="ARBA00001917"/>
    </source>
</evidence>
<comment type="catalytic activity">
    <reaction evidence="9">
        <text>dihydrourocanate + A = urocanate + AH2</text>
        <dbReference type="Rhea" id="RHEA:36059"/>
        <dbReference type="ChEBI" id="CHEBI:13193"/>
        <dbReference type="ChEBI" id="CHEBI:17499"/>
        <dbReference type="ChEBI" id="CHEBI:27247"/>
        <dbReference type="ChEBI" id="CHEBI:72991"/>
        <dbReference type="EC" id="1.3.99.33"/>
    </reaction>
</comment>
<dbReference type="Proteomes" id="UP001288944">
    <property type="component" value="Unassembled WGS sequence"/>
</dbReference>
<feature type="chain" id="PRO_5043891887" description="Urocanate reductase" evidence="10">
    <location>
        <begin position="21"/>
        <end position="513"/>
    </location>
</feature>
<evidence type="ECO:0000256" key="6">
    <source>
        <dbReference type="ARBA" id="ARBA00022630"/>
    </source>
</evidence>
<evidence type="ECO:0000256" key="7">
    <source>
        <dbReference type="ARBA" id="ARBA00022827"/>
    </source>
</evidence>
<gene>
    <name evidence="12" type="ORF">GNF83_14115</name>
</gene>
<dbReference type="GO" id="GO:0033765">
    <property type="term" value="F:steroid dehydrogenase activity, acting on the CH-CH group of donors"/>
    <property type="evidence" value="ECO:0007669"/>
    <property type="project" value="UniProtKB-ARBA"/>
</dbReference>
<feature type="domain" description="FMN-binding" evidence="11">
    <location>
        <begin position="43"/>
        <end position="117"/>
    </location>
</feature>
<name>A0AAW9KGC0_CLOPF</name>
<dbReference type="SUPFAM" id="SSF51905">
    <property type="entry name" value="FAD/NAD(P)-binding domain"/>
    <property type="match status" value="1"/>
</dbReference>
<evidence type="ECO:0000256" key="10">
    <source>
        <dbReference type="SAM" id="SignalP"/>
    </source>
</evidence>
<keyword evidence="8" id="KW-0560">Oxidoreductase</keyword>
<dbReference type="Pfam" id="PF04205">
    <property type="entry name" value="FMN_bind"/>
    <property type="match status" value="1"/>
</dbReference>
<dbReference type="Pfam" id="PF00890">
    <property type="entry name" value="FAD_binding_2"/>
    <property type="match status" value="1"/>
</dbReference>
<dbReference type="GO" id="GO:0010181">
    <property type="term" value="F:FMN binding"/>
    <property type="evidence" value="ECO:0007669"/>
    <property type="project" value="InterPro"/>
</dbReference>
<dbReference type="PANTHER" id="PTHR43400:SF7">
    <property type="entry name" value="FAD-DEPENDENT OXIDOREDUCTASE 2 FAD BINDING DOMAIN-CONTAINING PROTEIN"/>
    <property type="match status" value="1"/>
</dbReference>